<name>A0A1L0DCM7_9ASCO</name>
<dbReference type="InterPro" id="IPR001611">
    <property type="entry name" value="Leu-rich_rpt"/>
</dbReference>
<dbReference type="PANTHER" id="PTHR32134">
    <property type="entry name" value="FNIP REPEAT-CONTAINING PROTEIN"/>
    <property type="match status" value="1"/>
</dbReference>
<organism evidence="1 2">
    <name type="scientific">Sungouiella intermedia</name>
    <dbReference type="NCBI Taxonomy" id="45354"/>
    <lineage>
        <taxon>Eukaryota</taxon>
        <taxon>Fungi</taxon>
        <taxon>Dikarya</taxon>
        <taxon>Ascomycota</taxon>
        <taxon>Saccharomycotina</taxon>
        <taxon>Pichiomycetes</taxon>
        <taxon>Metschnikowiaceae</taxon>
        <taxon>Sungouiella</taxon>
    </lineage>
</organism>
<dbReference type="AlphaFoldDB" id="A0A1L0DCM7"/>
<evidence type="ECO:0000313" key="2">
    <source>
        <dbReference type="Proteomes" id="UP000182259"/>
    </source>
</evidence>
<dbReference type="InterPro" id="IPR032675">
    <property type="entry name" value="LRR_dom_sf"/>
</dbReference>
<dbReference type="InterPro" id="IPR051251">
    <property type="entry name" value="STK_FNIP-Repeat"/>
</dbReference>
<dbReference type="Proteomes" id="UP000182259">
    <property type="component" value="Chromosome I"/>
</dbReference>
<dbReference type="EMBL" id="LT635764">
    <property type="protein sequence ID" value="SGZ50158.1"/>
    <property type="molecule type" value="Genomic_DNA"/>
</dbReference>
<dbReference type="SUPFAM" id="SSF52058">
    <property type="entry name" value="L domain-like"/>
    <property type="match status" value="1"/>
</dbReference>
<gene>
    <name evidence="1" type="ORF">SAMEA4029009_CIC11G00000005074</name>
</gene>
<dbReference type="PROSITE" id="PS51450">
    <property type="entry name" value="LRR"/>
    <property type="match status" value="1"/>
</dbReference>
<dbReference type="Gene3D" id="3.80.10.10">
    <property type="entry name" value="Ribonuclease Inhibitor"/>
    <property type="match status" value="1"/>
</dbReference>
<dbReference type="PANTHER" id="PTHR32134:SF92">
    <property type="entry name" value="FNIP REPEAT-CONTAINING PROTEIN"/>
    <property type="match status" value="1"/>
</dbReference>
<accession>A0A1L0DCM7</accession>
<protein>
    <submittedName>
        <fullName evidence="1">CIC11C00000005074</fullName>
    </submittedName>
</protein>
<reference evidence="1 2" key="1">
    <citation type="submission" date="2016-10" db="EMBL/GenBank/DDBJ databases">
        <authorList>
            <person name="de Groot N.N."/>
        </authorList>
    </citation>
    <scope>NUCLEOTIDE SEQUENCE [LARGE SCALE GENOMIC DNA]</scope>
    <source>
        <strain evidence="1 2">PYCC 4715</strain>
    </source>
</reference>
<evidence type="ECO:0000313" key="1">
    <source>
        <dbReference type="EMBL" id="SGZ50158.1"/>
    </source>
</evidence>
<sequence length="546" mass="63148">MPEILVDTFPFEVIDTILLFLSKKALRTFYNGLSQDSELRQLVLSRMYKEIRVEEPDQLVEAVNTNVRIGTMRWNYQEKHLSFFEEYPSLASNIADVKLKVGAPCDYTILEKIPLTNISHLEVTKVKCFKPSLAPRTLKLMELSFLAAAIPMRMDGWPPLLSSLKIVNYNNLSLIELPESLRELTCEDLYEAWDRFPSKLEKLTLHYVKELPLERIDFPELLKELRITRCSVYDIEKLVTRLPQKLKKIYFSEHIADKILGLEFPDSVENLSLKFCNILSLEGFRFPKSLIKINLNRNDVRKMQNLQYPESLKVLYLEECEITTLDDFEFPSLLRELYLSYNPITSLTGVRFPELEVLDLTTFSATNEVSMRNVRLPSTLKVLKANGLVINDYVRSSFPPSLIELEVAVSGNWHSMRLPPNLQSFKLTVPLRNGKRRRKDKAEGKFNDNLSHLNFPTTLQLLIIENGRSIDFDCRLPFLQRLGLHDFEGLVKVPHSVNILSVDVRHAHFLKGVDVSQKLEVCNICCLKGSFNEEIKNLKDYQKTMV</sequence>
<proteinExistence type="predicted"/>